<dbReference type="Pfam" id="PF13189">
    <property type="entry name" value="Cytidylate_kin2"/>
    <property type="match status" value="1"/>
</dbReference>
<keyword evidence="1" id="KW-0418">Kinase</keyword>
<comment type="caution">
    <text evidence="1">The sequence shown here is derived from an EMBL/GenBank/DDBJ whole genome shotgun (WGS) entry which is preliminary data.</text>
</comment>
<organism evidence="1 2">
    <name type="scientific">Anaerostipes hominis</name>
    <name type="common">ex Liu et al. 2021</name>
    <dbReference type="NCBI Taxonomy" id="2763018"/>
    <lineage>
        <taxon>Bacteria</taxon>
        <taxon>Bacillati</taxon>
        <taxon>Bacillota</taxon>
        <taxon>Clostridia</taxon>
        <taxon>Lachnospirales</taxon>
        <taxon>Lachnospiraceae</taxon>
        <taxon>Anaerostipes</taxon>
    </lineage>
</organism>
<protein>
    <submittedName>
        <fullName evidence="1">Cytidylate kinase family protein</fullName>
    </submittedName>
</protein>
<gene>
    <name evidence="1" type="ORF">H8S22_08910</name>
</gene>
<dbReference type="Gene3D" id="3.40.50.300">
    <property type="entry name" value="P-loop containing nucleotide triphosphate hydrolases"/>
    <property type="match status" value="1"/>
</dbReference>
<dbReference type="InterPro" id="IPR027417">
    <property type="entry name" value="P-loop_NTPase"/>
</dbReference>
<evidence type="ECO:0000313" key="2">
    <source>
        <dbReference type="Proteomes" id="UP000635828"/>
    </source>
</evidence>
<dbReference type="GO" id="GO:0016301">
    <property type="term" value="F:kinase activity"/>
    <property type="evidence" value="ECO:0007669"/>
    <property type="project" value="UniProtKB-KW"/>
</dbReference>
<keyword evidence="2" id="KW-1185">Reference proteome</keyword>
<sequence>MYFWPALGYERRCSCYGYGAVSTLIFEAAPIADNGSCVILGRAADYVLRNYKNGIRIFIYAPSDYRMRRVMEVYGDSAEKTKKNIRRSNEARAAAVKNSRCLFLVFIFSQNFS</sequence>
<reference evidence="1 2" key="1">
    <citation type="submission" date="2020-08" db="EMBL/GenBank/DDBJ databases">
        <title>Genome public.</title>
        <authorList>
            <person name="Liu C."/>
            <person name="Sun Q."/>
        </authorList>
    </citation>
    <scope>NUCLEOTIDE SEQUENCE [LARGE SCALE GENOMIC DNA]</scope>
    <source>
        <strain evidence="1 2">NSJ-7</strain>
    </source>
</reference>
<keyword evidence="1" id="KW-0808">Transferase</keyword>
<proteinExistence type="predicted"/>
<dbReference type="EMBL" id="JACOOS010000009">
    <property type="protein sequence ID" value="MBC5677716.1"/>
    <property type="molecule type" value="Genomic_DNA"/>
</dbReference>
<name>A0ABR7FTC0_9FIRM</name>
<dbReference type="Proteomes" id="UP000635828">
    <property type="component" value="Unassembled WGS sequence"/>
</dbReference>
<accession>A0ABR7FTC0</accession>
<evidence type="ECO:0000313" key="1">
    <source>
        <dbReference type="EMBL" id="MBC5677716.1"/>
    </source>
</evidence>